<feature type="region of interest" description="Disordered" evidence="1">
    <location>
        <begin position="31"/>
        <end position="56"/>
    </location>
</feature>
<dbReference type="EMBL" id="BGZK01001706">
    <property type="protein sequence ID" value="GBP84934.1"/>
    <property type="molecule type" value="Genomic_DNA"/>
</dbReference>
<sequence>MDGVHTVTTAVSLFVFSRAIYNRLFEEKRSPKGKRSVGRQKTDELTSSQTGADPALKKGCGHSYPKIAKRASPDKFLYVIEARNQDFILRRVENYLSAAATLTGRVASVFAFLHKATFDDLAKELFTTRTTFCVNGFFREFLNSTFYVGCH</sequence>
<evidence type="ECO:0000313" key="3">
    <source>
        <dbReference type="Proteomes" id="UP000299102"/>
    </source>
</evidence>
<evidence type="ECO:0000256" key="1">
    <source>
        <dbReference type="SAM" id="MobiDB-lite"/>
    </source>
</evidence>
<name>A0A4C1ZCV7_EUMVA</name>
<proteinExistence type="predicted"/>
<dbReference type="Proteomes" id="UP000299102">
    <property type="component" value="Unassembled WGS sequence"/>
</dbReference>
<keyword evidence="3" id="KW-1185">Reference proteome</keyword>
<accession>A0A4C1ZCV7</accession>
<gene>
    <name evidence="2" type="ORF">EVAR_59621_1</name>
</gene>
<protein>
    <submittedName>
        <fullName evidence="2">Uncharacterized protein</fullName>
    </submittedName>
</protein>
<comment type="caution">
    <text evidence="2">The sequence shown here is derived from an EMBL/GenBank/DDBJ whole genome shotgun (WGS) entry which is preliminary data.</text>
</comment>
<evidence type="ECO:0000313" key="2">
    <source>
        <dbReference type="EMBL" id="GBP84934.1"/>
    </source>
</evidence>
<dbReference type="AlphaFoldDB" id="A0A4C1ZCV7"/>
<reference evidence="2 3" key="1">
    <citation type="journal article" date="2019" name="Commun. Biol.">
        <title>The bagworm genome reveals a unique fibroin gene that provides high tensile strength.</title>
        <authorList>
            <person name="Kono N."/>
            <person name="Nakamura H."/>
            <person name="Ohtoshi R."/>
            <person name="Tomita M."/>
            <person name="Numata K."/>
            <person name="Arakawa K."/>
        </authorList>
    </citation>
    <scope>NUCLEOTIDE SEQUENCE [LARGE SCALE GENOMIC DNA]</scope>
</reference>
<organism evidence="2 3">
    <name type="scientific">Eumeta variegata</name>
    <name type="common">Bagworm moth</name>
    <name type="synonym">Eumeta japonica</name>
    <dbReference type="NCBI Taxonomy" id="151549"/>
    <lineage>
        <taxon>Eukaryota</taxon>
        <taxon>Metazoa</taxon>
        <taxon>Ecdysozoa</taxon>
        <taxon>Arthropoda</taxon>
        <taxon>Hexapoda</taxon>
        <taxon>Insecta</taxon>
        <taxon>Pterygota</taxon>
        <taxon>Neoptera</taxon>
        <taxon>Endopterygota</taxon>
        <taxon>Lepidoptera</taxon>
        <taxon>Glossata</taxon>
        <taxon>Ditrysia</taxon>
        <taxon>Tineoidea</taxon>
        <taxon>Psychidae</taxon>
        <taxon>Oiketicinae</taxon>
        <taxon>Eumeta</taxon>
    </lineage>
</organism>